<accession>A0A523QI01</accession>
<evidence type="ECO:0000256" key="11">
    <source>
        <dbReference type="HAMAP-Rule" id="MF_01211"/>
    </source>
</evidence>
<dbReference type="PANTHER" id="PTHR43513">
    <property type="entry name" value="DIHYDROOROTATE DEHYDROGENASE B (NAD(+)), ELECTRON TRANSFER SUBUNIT"/>
    <property type="match status" value="1"/>
</dbReference>
<evidence type="ECO:0000256" key="10">
    <source>
        <dbReference type="ARBA" id="ARBA00023014"/>
    </source>
</evidence>
<dbReference type="PROSITE" id="PS51384">
    <property type="entry name" value="FAD_FR"/>
    <property type="match status" value="1"/>
</dbReference>
<evidence type="ECO:0000256" key="3">
    <source>
        <dbReference type="ARBA" id="ARBA00022630"/>
    </source>
</evidence>
<dbReference type="Pfam" id="PF10418">
    <property type="entry name" value="DHODB_Fe-S_bind"/>
    <property type="match status" value="1"/>
</dbReference>
<feature type="binding site" evidence="11 13">
    <location>
        <position position="263"/>
    </location>
    <ligand>
        <name>[2Fe-2S] cluster</name>
        <dbReference type="ChEBI" id="CHEBI:190135"/>
    </ligand>
</feature>
<dbReference type="InterPro" id="IPR019480">
    <property type="entry name" value="Dihydroorotate_DH_Fe-S-bd"/>
</dbReference>
<comment type="pathway">
    <text evidence="11">Pyrimidine metabolism; UMP biosynthesis via de novo pathway; orotate from (S)-dihydroorotate (NAD(+) route): step 1/1.</text>
</comment>
<comment type="similarity">
    <text evidence="1 11">Belongs to the PyrK family.</text>
</comment>
<dbReference type="SUPFAM" id="SSF63380">
    <property type="entry name" value="Riboflavin synthase domain-like"/>
    <property type="match status" value="1"/>
</dbReference>
<evidence type="ECO:0000256" key="7">
    <source>
        <dbReference type="ARBA" id="ARBA00022975"/>
    </source>
</evidence>
<dbReference type="PRINTS" id="PR00410">
    <property type="entry name" value="PHEHYDRXLASE"/>
</dbReference>
<dbReference type="InterPro" id="IPR023455">
    <property type="entry name" value="Dihydroorotate_DHASE_ETsu"/>
</dbReference>
<dbReference type="UniPathway" id="UPA00070">
    <property type="reaction ID" value="UER00945"/>
</dbReference>
<evidence type="ECO:0000256" key="8">
    <source>
        <dbReference type="ARBA" id="ARBA00022982"/>
    </source>
</evidence>
<feature type="binding site" evidence="11 13">
    <location>
        <position position="278"/>
    </location>
    <ligand>
        <name>[2Fe-2S] cluster</name>
        <dbReference type="ChEBI" id="CHEBI:190135"/>
    </ligand>
</feature>
<organism evidence="15 16">
    <name type="scientific">Aerophobetes bacterium</name>
    <dbReference type="NCBI Taxonomy" id="2030807"/>
    <lineage>
        <taxon>Bacteria</taxon>
        <taxon>Candidatus Aerophobota</taxon>
    </lineage>
</organism>
<dbReference type="GO" id="GO:0046872">
    <property type="term" value="F:metal ion binding"/>
    <property type="evidence" value="ECO:0007669"/>
    <property type="project" value="UniProtKB-KW"/>
</dbReference>
<dbReference type="AlphaFoldDB" id="A0A523QI01"/>
<dbReference type="Gene3D" id="2.40.30.10">
    <property type="entry name" value="Translation factors"/>
    <property type="match status" value="1"/>
</dbReference>
<dbReference type="InterPro" id="IPR050353">
    <property type="entry name" value="PyrK_electron_transfer"/>
</dbReference>
<dbReference type="InterPro" id="IPR037117">
    <property type="entry name" value="Dihydroorotate_DH_ele_sf"/>
</dbReference>
<feature type="binding site" evidence="11 12">
    <location>
        <begin position="107"/>
        <end position="108"/>
    </location>
    <ligand>
        <name>FAD</name>
        <dbReference type="ChEBI" id="CHEBI:57692"/>
    </ligand>
</feature>
<dbReference type="GO" id="GO:0050660">
    <property type="term" value="F:flavin adenine dinucleotide binding"/>
    <property type="evidence" value="ECO:0007669"/>
    <property type="project" value="InterPro"/>
</dbReference>
<dbReference type="Gene3D" id="2.10.240.10">
    <property type="entry name" value="Dihydroorotate dehydrogenase, electron transfer subunit"/>
    <property type="match status" value="1"/>
</dbReference>
<protein>
    <recommendedName>
        <fullName evidence="11">Dihydroorotate dehydrogenase B (NAD(+)), electron transfer subunit</fullName>
    </recommendedName>
    <alternativeName>
        <fullName evidence="11">Dihydroorotate oxidase B, electron transfer subunit</fullName>
    </alternativeName>
</protein>
<sequence>MEAERGLVRKRNANTHPKRCVRPAQQVSERIGYMYQVKAKVLSNEKLSEAHYRIKLEASQIAKAARAGQFVHIRCGPGYDPLLRRPFSIHKSRQGRIDVLYQVVGKGTGLLSQKRRGDQLDSLGPLGKGFEIEPAFKKIFIVGGGIGVAPLYMVAQEITRMGQGQDVTVLLGAKNKELILGKDEFERLGLEVTIATEDGSTGYRGLVSNLFQELILSQTSLSVAVYSCGPVSMLRKIAELSRHRGFFCQVSLEQKMGCGLGACLGCVIRGRSGYLRVCKEGPVFDAKEILWDDLGL</sequence>
<feature type="binding site" evidence="11 12">
    <location>
        <begin position="100"/>
        <end position="102"/>
    </location>
    <ligand>
        <name>FAD</name>
        <dbReference type="ChEBI" id="CHEBI:57692"/>
    </ligand>
</feature>
<dbReference type="CDD" id="cd06218">
    <property type="entry name" value="DHOD_e_trans"/>
    <property type="match status" value="1"/>
</dbReference>
<dbReference type="PANTHER" id="PTHR43513:SF3">
    <property type="entry name" value="DIHYDROOROTATE DEHYDROGENASE B (NAD(+)), ELECTRON TRANSFER SUBUNIT-RELATED"/>
    <property type="match status" value="1"/>
</dbReference>
<evidence type="ECO:0000256" key="4">
    <source>
        <dbReference type="ARBA" id="ARBA00022714"/>
    </source>
</evidence>
<feature type="domain" description="FAD-binding FR-type" evidence="14">
    <location>
        <begin position="34"/>
        <end position="132"/>
    </location>
</feature>
<feature type="binding site" evidence="11 13">
    <location>
        <position position="258"/>
    </location>
    <ligand>
        <name>[2Fe-2S] cluster</name>
        <dbReference type="ChEBI" id="CHEBI:190135"/>
    </ligand>
</feature>
<evidence type="ECO:0000256" key="5">
    <source>
        <dbReference type="ARBA" id="ARBA00022723"/>
    </source>
</evidence>
<reference evidence="15 16" key="1">
    <citation type="submission" date="2019-03" db="EMBL/GenBank/DDBJ databases">
        <title>Metabolic potential of uncultured bacteria and archaea associated with petroleum seepage in deep-sea sediments.</title>
        <authorList>
            <person name="Dong X."/>
            <person name="Hubert C."/>
        </authorList>
    </citation>
    <scope>NUCLEOTIDE SEQUENCE [LARGE SCALE GENOMIC DNA]</scope>
    <source>
        <strain evidence="15">E44_bin92</strain>
    </source>
</reference>
<evidence type="ECO:0000256" key="12">
    <source>
        <dbReference type="PIRSR" id="PIRSR006816-1"/>
    </source>
</evidence>
<dbReference type="InterPro" id="IPR012165">
    <property type="entry name" value="Cyt_c3_hydrogenase_gsu"/>
</dbReference>
<dbReference type="Gene3D" id="3.40.50.80">
    <property type="entry name" value="Nucleotide-binding domain of ferredoxin-NADP reductase (FNR) module"/>
    <property type="match status" value="1"/>
</dbReference>
<feature type="binding site" evidence="11 13">
    <location>
        <position position="266"/>
    </location>
    <ligand>
        <name>[2Fe-2S] cluster</name>
        <dbReference type="ChEBI" id="CHEBI:190135"/>
    </ligand>
</feature>
<comment type="cofactor">
    <cofactor evidence="13">
        <name>[2Fe-2S] cluster</name>
        <dbReference type="ChEBI" id="CHEBI:190135"/>
    </cofactor>
    <text evidence="13">Binds 1 [2Fe-2S] cluster per subunit.</text>
</comment>
<evidence type="ECO:0000256" key="6">
    <source>
        <dbReference type="ARBA" id="ARBA00022827"/>
    </source>
</evidence>
<dbReference type="InterPro" id="IPR017927">
    <property type="entry name" value="FAD-bd_FR_type"/>
</dbReference>
<evidence type="ECO:0000256" key="1">
    <source>
        <dbReference type="ARBA" id="ARBA00006422"/>
    </source>
</evidence>
<dbReference type="Proteomes" id="UP000320781">
    <property type="component" value="Unassembled WGS sequence"/>
</dbReference>
<keyword evidence="3 11" id="KW-0285">Flavoprotein</keyword>
<gene>
    <name evidence="11" type="primary">pyrK</name>
    <name evidence="15" type="ORF">E3J95_05040</name>
</gene>
<keyword evidence="2 11" id="KW-0813">Transport</keyword>
<dbReference type="GO" id="GO:0009055">
    <property type="term" value="F:electron transfer activity"/>
    <property type="evidence" value="ECO:0007669"/>
    <property type="project" value="UniProtKB-UniRule"/>
</dbReference>
<comment type="cofactor">
    <cofactor evidence="11">
        <name>[2Fe-2S] cluster</name>
        <dbReference type="ChEBI" id="CHEBI:190135"/>
    </cofactor>
    <text evidence="11">Binds 1 [2Fe-2S] cluster per subunit.</text>
</comment>
<dbReference type="HAMAP" id="MF_01211">
    <property type="entry name" value="DHODB_Fe_S_bind"/>
    <property type="match status" value="1"/>
</dbReference>
<keyword evidence="5 11" id="KW-0479">Metal-binding</keyword>
<comment type="function">
    <text evidence="11">Responsible for channeling the electrons from the oxidation of dihydroorotate from the FMN redox center in the PyrD type B subunit to the ultimate electron acceptor NAD(+).</text>
</comment>
<name>A0A523QI01_UNCAE</name>
<comment type="caution">
    <text evidence="15">The sequence shown here is derived from an EMBL/GenBank/DDBJ whole genome shotgun (WGS) entry which is preliminary data.</text>
</comment>
<dbReference type="PIRSF" id="PIRSF006816">
    <property type="entry name" value="Cyc3_hyd_g"/>
    <property type="match status" value="1"/>
</dbReference>
<evidence type="ECO:0000256" key="9">
    <source>
        <dbReference type="ARBA" id="ARBA00023004"/>
    </source>
</evidence>
<comment type="cofactor">
    <cofactor evidence="11 12">
        <name>FAD</name>
        <dbReference type="ChEBI" id="CHEBI:57692"/>
    </cofactor>
    <text evidence="11 12">Binds 1 FAD per subunit.</text>
</comment>
<keyword evidence="8 11" id="KW-0249">Electron transport</keyword>
<dbReference type="GO" id="GO:0051537">
    <property type="term" value="F:2 iron, 2 sulfur cluster binding"/>
    <property type="evidence" value="ECO:0007669"/>
    <property type="project" value="UniProtKB-KW"/>
</dbReference>
<evidence type="ECO:0000256" key="2">
    <source>
        <dbReference type="ARBA" id="ARBA00022448"/>
    </source>
</evidence>
<dbReference type="EMBL" id="SOKU01000248">
    <property type="protein sequence ID" value="TES85169.1"/>
    <property type="molecule type" value="Genomic_DNA"/>
</dbReference>
<evidence type="ECO:0000259" key="14">
    <source>
        <dbReference type="PROSITE" id="PS51384"/>
    </source>
</evidence>
<evidence type="ECO:0000313" key="15">
    <source>
        <dbReference type="EMBL" id="TES85169.1"/>
    </source>
</evidence>
<evidence type="ECO:0000313" key="16">
    <source>
        <dbReference type="Proteomes" id="UP000320781"/>
    </source>
</evidence>
<dbReference type="GO" id="GO:0016491">
    <property type="term" value="F:oxidoreductase activity"/>
    <property type="evidence" value="ECO:0007669"/>
    <property type="project" value="InterPro"/>
</dbReference>
<feature type="binding site" evidence="11 12">
    <location>
        <begin position="85"/>
        <end position="88"/>
    </location>
    <ligand>
        <name>FAD</name>
        <dbReference type="ChEBI" id="CHEBI:57692"/>
    </ligand>
</feature>
<keyword evidence="4 11" id="KW-0001">2Fe-2S</keyword>
<keyword evidence="10 11" id="KW-0411">Iron-sulfur</keyword>
<proteinExistence type="inferred from homology"/>
<keyword evidence="9 11" id="KW-0408">Iron</keyword>
<dbReference type="GO" id="GO:0044205">
    <property type="term" value="P:'de novo' UMP biosynthetic process"/>
    <property type="evidence" value="ECO:0007669"/>
    <property type="project" value="UniProtKB-UniRule"/>
</dbReference>
<dbReference type="InterPro" id="IPR039261">
    <property type="entry name" value="FNR_nucleotide-bd"/>
</dbReference>
<dbReference type="InterPro" id="IPR017938">
    <property type="entry name" value="Riboflavin_synthase-like_b-brl"/>
</dbReference>
<comment type="subunit">
    <text evidence="11">Heterotetramer of 2 PyrK and 2 PyrD type B subunits.</text>
</comment>
<keyword evidence="6 11" id="KW-0274">FAD</keyword>
<evidence type="ECO:0000256" key="13">
    <source>
        <dbReference type="PIRSR" id="PIRSR006816-2"/>
    </source>
</evidence>
<keyword evidence="7 11" id="KW-0665">Pyrimidine biosynthesis</keyword>
<dbReference type="SUPFAM" id="SSF52343">
    <property type="entry name" value="Ferredoxin reductase-like, C-terminal NADP-linked domain"/>
    <property type="match status" value="1"/>
</dbReference>
<dbReference type="InterPro" id="IPR001433">
    <property type="entry name" value="OxRdtase_FAD/NAD-bd"/>
</dbReference>
<dbReference type="Pfam" id="PF00175">
    <property type="entry name" value="NAD_binding_1"/>
    <property type="match status" value="1"/>
</dbReference>